<comment type="caution">
    <text evidence="1">The sequence shown here is derived from an EMBL/GenBank/DDBJ whole genome shotgun (WGS) entry which is preliminary data.</text>
</comment>
<reference evidence="1 2" key="1">
    <citation type="submission" date="2024-07" db="EMBL/GenBank/DDBJ databases">
        <title>A survey of Mimosa microsymbionts across Brazilian biomes reveals a high diversity of Paraburkholderia nodulating endemic species, but also that Cupriavidus is common as a symbiont of widespread species.</title>
        <authorList>
            <person name="Rouws L."/>
            <person name="Barauna A."/>
            <person name="Beukes C."/>
            <person name="Rouws J.R.C."/>
            <person name="De Faria S.M."/>
            <person name="Gross E."/>
            <person name="Bueno Dos Reis Junior F."/>
            <person name="Simon M.F."/>
            <person name="Maluk M."/>
            <person name="Odee D.W."/>
            <person name="Kenicer G."/>
            <person name="Young J.P.W."/>
            <person name="Reis V.M."/>
            <person name="Zilli J."/>
            <person name="James E.K."/>
        </authorList>
    </citation>
    <scope>NUCLEOTIDE SEQUENCE [LARGE SCALE GENOMIC DNA]</scope>
    <source>
        <strain evidence="1 2">BR14375</strain>
    </source>
</reference>
<dbReference type="Proteomes" id="UP001558535">
    <property type="component" value="Unassembled WGS sequence"/>
</dbReference>
<keyword evidence="2" id="KW-1185">Reference proteome</keyword>
<name>A0ABV3WEY6_9BURK</name>
<sequence>MQAAMEAQRAGSVDYLTVQGGGFGVGGALTVNLHNGNVYLSGSGSVPVVPSASIVGGMVASNPGLPTGQKEATSTIFWRAHLLEALYARSVFAGA</sequence>
<organism evidence="1 2">
    <name type="scientific">Paraburkholderia phenoliruptrix</name>
    <dbReference type="NCBI Taxonomy" id="252970"/>
    <lineage>
        <taxon>Bacteria</taxon>
        <taxon>Pseudomonadati</taxon>
        <taxon>Pseudomonadota</taxon>
        <taxon>Betaproteobacteria</taxon>
        <taxon>Burkholderiales</taxon>
        <taxon>Burkholderiaceae</taxon>
        <taxon>Paraburkholderia</taxon>
    </lineage>
</organism>
<evidence type="ECO:0000313" key="1">
    <source>
        <dbReference type="EMBL" id="MEX3751434.1"/>
    </source>
</evidence>
<proteinExistence type="predicted"/>
<evidence type="ECO:0000313" key="2">
    <source>
        <dbReference type="Proteomes" id="UP001558535"/>
    </source>
</evidence>
<dbReference type="EMBL" id="JBFPKE010000004">
    <property type="protein sequence ID" value="MEX3751434.1"/>
    <property type="molecule type" value="Genomic_DNA"/>
</dbReference>
<protein>
    <submittedName>
        <fullName evidence="1">Uncharacterized protein</fullName>
    </submittedName>
</protein>
<dbReference type="GeneID" id="84319879"/>
<gene>
    <name evidence="1" type="ORF">AB3X84_15660</name>
</gene>
<accession>A0ABV3WEY6</accession>
<dbReference type="RefSeq" id="WP_148281788.1">
    <property type="nucleotide sequence ID" value="NZ_CADILN010000002.1"/>
</dbReference>